<dbReference type="InterPro" id="IPR040138">
    <property type="entry name" value="MIER/MTA"/>
</dbReference>
<dbReference type="InterPro" id="IPR001025">
    <property type="entry name" value="BAH_dom"/>
</dbReference>
<feature type="domain" description="ELM2" evidence="3">
    <location>
        <begin position="105"/>
        <end position="175"/>
    </location>
</feature>
<dbReference type="Proteomes" id="UP000001593">
    <property type="component" value="Unassembled WGS sequence"/>
</dbReference>
<keyword evidence="5" id="KW-1185">Reference proteome</keyword>
<dbReference type="Pfam" id="PF01426">
    <property type="entry name" value="BAH"/>
    <property type="match status" value="1"/>
</dbReference>
<dbReference type="PANTHER" id="PTHR10865">
    <property type="entry name" value="METASTASIS-ASSOCIATED PROTEIN AND MESODERM INDUCTION EARLY RESPONSE PROTEIN"/>
    <property type="match status" value="1"/>
</dbReference>
<reference evidence="4 5" key="1">
    <citation type="journal article" date="2007" name="Science">
        <title>Sea anemone genome reveals ancestral eumetazoan gene repertoire and genomic organization.</title>
        <authorList>
            <person name="Putnam N.H."/>
            <person name="Srivastava M."/>
            <person name="Hellsten U."/>
            <person name="Dirks B."/>
            <person name="Chapman J."/>
            <person name="Salamov A."/>
            <person name="Terry A."/>
            <person name="Shapiro H."/>
            <person name="Lindquist E."/>
            <person name="Kapitonov V.V."/>
            <person name="Jurka J."/>
            <person name="Genikhovich G."/>
            <person name="Grigoriev I.V."/>
            <person name="Lucas S.M."/>
            <person name="Steele R.E."/>
            <person name="Finnerty J.R."/>
            <person name="Technau U."/>
            <person name="Martindale M.Q."/>
            <person name="Rokhsar D.S."/>
        </authorList>
    </citation>
    <scope>NUCLEOTIDE SEQUENCE [LARGE SCALE GENOMIC DNA]</scope>
    <source>
        <strain evidence="5">CH2 X CH6</strain>
    </source>
</reference>
<dbReference type="SMART" id="SM01189">
    <property type="entry name" value="ELM2"/>
    <property type="match status" value="1"/>
</dbReference>
<dbReference type="GO" id="GO:0003682">
    <property type="term" value="F:chromatin binding"/>
    <property type="evidence" value="ECO:0007669"/>
    <property type="project" value="InterPro"/>
</dbReference>
<proteinExistence type="predicted"/>
<protein>
    <recommendedName>
        <fullName evidence="6">BAH domain-containing protein</fullName>
    </recommendedName>
</protein>
<dbReference type="FunFam" id="2.30.30.490:FF:000045">
    <property type="entry name" value="Predicted protein"/>
    <property type="match status" value="1"/>
</dbReference>
<dbReference type="EMBL" id="DS469539">
    <property type="protein sequence ID" value="EDO44958.1"/>
    <property type="molecule type" value="Genomic_DNA"/>
</dbReference>
<evidence type="ECO:0000259" key="2">
    <source>
        <dbReference type="PROSITE" id="PS51038"/>
    </source>
</evidence>
<dbReference type="PROSITE" id="PS51156">
    <property type="entry name" value="ELM2"/>
    <property type="match status" value="1"/>
</dbReference>
<evidence type="ECO:0000313" key="4">
    <source>
        <dbReference type="EMBL" id="EDO44958.1"/>
    </source>
</evidence>
<name>A7RU61_NEMVE</name>
<dbReference type="OrthoDB" id="6147534at2759"/>
<dbReference type="KEGG" id="nve:5517053"/>
<dbReference type="PANTHER" id="PTHR10865:SF29">
    <property type="entry name" value="METASTASIS ASSOCIATED 1-LIKE, ISOFORM D"/>
    <property type="match status" value="1"/>
</dbReference>
<organism evidence="4 5">
    <name type="scientific">Nematostella vectensis</name>
    <name type="common">Starlet sea anemone</name>
    <dbReference type="NCBI Taxonomy" id="45351"/>
    <lineage>
        <taxon>Eukaryota</taxon>
        <taxon>Metazoa</taxon>
        <taxon>Cnidaria</taxon>
        <taxon>Anthozoa</taxon>
        <taxon>Hexacorallia</taxon>
        <taxon>Actiniaria</taxon>
        <taxon>Edwardsiidae</taxon>
        <taxon>Nematostella</taxon>
    </lineage>
</organism>
<sequence>MTVTVRWYYRPSEVPESVYQLLVQDRNHEHGSKDHILEDNLVKERELFISDATDVYPVSALRGKCVVRPFTDMAEDLKQYITKEDSFFYLLGYNPETRRLANTKGEIRVGASHQAILPECQEKVPDKSDSSKETCREKLTWSPVLEDYDLTIYLCAARSMAQYAGMCNGGTREDG</sequence>
<evidence type="ECO:0008006" key="6">
    <source>
        <dbReference type="Google" id="ProtNLM"/>
    </source>
</evidence>
<dbReference type="eggNOG" id="KOG2133">
    <property type="taxonomic scope" value="Eukaryota"/>
</dbReference>
<feature type="non-terminal residue" evidence="4">
    <location>
        <position position="175"/>
    </location>
</feature>
<dbReference type="Gene3D" id="2.30.30.490">
    <property type="match status" value="1"/>
</dbReference>
<dbReference type="InterPro" id="IPR043151">
    <property type="entry name" value="BAH_sf"/>
</dbReference>
<evidence type="ECO:0000256" key="1">
    <source>
        <dbReference type="ARBA" id="ARBA00023242"/>
    </source>
</evidence>
<dbReference type="Pfam" id="PF01448">
    <property type="entry name" value="ELM2"/>
    <property type="match status" value="1"/>
</dbReference>
<dbReference type="PhylomeDB" id="A7RU61"/>
<dbReference type="PROSITE" id="PS51038">
    <property type="entry name" value="BAH"/>
    <property type="match status" value="1"/>
</dbReference>
<dbReference type="InParanoid" id="A7RU61"/>
<dbReference type="GO" id="GO:0005634">
    <property type="term" value="C:nucleus"/>
    <property type="evidence" value="ECO:0007669"/>
    <property type="project" value="UniProtKB-ARBA"/>
</dbReference>
<dbReference type="STRING" id="45351.A7RU61"/>
<dbReference type="InterPro" id="IPR000949">
    <property type="entry name" value="ELM2_dom"/>
</dbReference>
<dbReference type="AlphaFoldDB" id="A7RU61"/>
<dbReference type="Gene3D" id="4.10.1240.50">
    <property type="match status" value="1"/>
</dbReference>
<evidence type="ECO:0000313" key="5">
    <source>
        <dbReference type="Proteomes" id="UP000001593"/>
    </source>
</evidence>
<dbReference type="HOGENOM" id="CLU_104021_0_0_1"/>
<gene>
    <name evidence="4" type="ORF">NEMVEDRAFT_v1g93577</name>
</gene>
<keyword evidence="1" id="KW-0539">Nucleus</keyword>
<feature type="domain" description="BAH" evidence="2">
    <location>
        <begin position="1"/>
        <end position="104"/>
    </location>
</feature>
<evidence type="ECO:0000259" key="3">
    <source>
        <dbReference type="PROSITE" id="PS51156"/>
    </source>
</evidence>
<accession>A7RU61</accession>